<accession>A0A2U1NQ00</accession>
<feature type="compositionally biased region" description="Basic and acidic residues" evidence="1">
    <location>
        <begin position="28"/>
        <end position="53"/>
    </location>
</feature>
<dbReference type="OrthoDB" id="10553424at2759"/>
<reference evidence="2 3" key="1">
    <citation type="journal article" date="2018" name="Mol. Plant">
        <title>The genome of Artemisia annua provides insight into the evolution of Asteraceae family and artemisinin biosynthesis.</title>
        <authorList>
            <person name="Shen Q."/>
            <person name="Zhang L."/>
            <person name="Liao Z."/>
            <person name="Wang S."/>
            <person name="Yan T."/>
            <person name="Shi P."/>
            <person name="Liu M."/>
            <person name="Fu X."/>
            <person name="Pan Q."/>
            <person name="Wang Y."/>
            <person name="Lv Z."/>
            <person name="Lu X."/>
            <person name="Zhang F."/>
            <person name="Jiang W."/>
            <person name="Ma Y."/>
            <person name="Chen M."/>
            <person name="Hao X."/>
            <person name="Li L."/>
            <person name="Tang Y."/>
            <person name="Lv G."/>
            <person name="Zhou Y."/>
            <person name="Sun X."/>
            <person name="Brodelius P.E."/>
            <person name="Rose J.K.C."/>
            <person name="Tang K."/>
        </authorList>
    </citation>
    <scope>NUCLEOTIDE SEQUENCE [LARGE SCALE GENOMIC DNA]</scope>
    <source>
        <strain evidence="3">cv. Huhao1</strain>
        <tissue evidence="2">Leaf</tissue>
    </source>
</reference>
<sequence>MLPTRDITQANSSTKIANQCSGNLKMSENGDHRRQDHRFAARGNEHDERDPRDIEIERLRQRVRELEINPFNRYERQFEDTSSDSTVEEDEKRR</sequence>
<keyword evidence="3" id="KW-1185">Reference proteome</keyword>
<organism evidence="2 3">
    <name type="scientific">Artemisia annua</name>
    <name type="common">Sweet wormwood</name>
    <dbReference type="NCBI Taxonomy" id="35608"/>
    <lineage>
        <taxon>Eukaryota</taxon>
        <taxon>Viridiplantae</taxon>
        <taxon>Streptophyta</taxon>
        <taxon>Embryophyta</taxon>
        <taxon>Tracheophyta</taxon>
        <taxon>Spermatophyta</taxon>
        <taxon>Magnoliopsida</taxon>
        <taxon>eudicotyledons</taxon>
        <taxon>Gunneridae</taxon>
        <taxon>Pentapetalae</taxon>
        <taxon>asterids</taxon>
        <taxon>campanulids</taxon>
        <taxon>Asterales</taxon>
        <taxon>Asteraceae</taxon>
        <taxon>Asteroideae</taxon>
        <taxon>Anthemideae</taxon>
        <taxon>Artemisiinae</taxon>
        <taxon>Artemisia</taxon>
    </lineage>
</organism>
<gene>
    <name evidence="2" type="ORF">CTI12_AA241280</name>
</gene>
<proteinExistence type="predicted"/>
<name>A0A2U1NQ00_ARTAN</name>
<feature type="region of interest" description="Disordered" evidence="1">
    <location>
        <begin position="1"/>
        <end position="53"/>
    </location>
</feature>
<dbReference type="EMBL" id="PKPP01002389">
    <property type="protein sequence ID" value="PWA75583.1"/>
    <property type="molecule type" value="Genomic_DNA"/>
</dbReference>
<feature type="compositionally biased region" description="Polar residues" evidence="1">
    <location>
        <begin position="1"/>
        <end position="26"/>
    </location>
</feature>
<protein>
    <submittedName>
        <fullName evidence="2">Uncharacterized protein</fullName>
    </submittedName>
</protein>
<evidence type="ECO:0000313" key="2">
    <source>
        <dbReference type="EMBL" id="PWA75583.1"/>
    </source>
</evidence>
<dbReference type="AlphaFoldDB" id="A0A2U1NQ00"/>
<evidence type="ECO:0000256" key="1">
    <source>
        <dbReference type="SAM" id="MobiDB-lite"/>
    </source>
</evidence>
<evidence type="ECO:0000313" key="3">
    <source>
        <dbReference type="Proteomes" id="UP000245207"/>
    </source>
</evidence>
<comment type="caution">
    <text evidence="2">The sequence shown here is derived from an EMBL/GenBank/DDBJ whole genome shotgun (WGS) entry which is preliminary data.</text>
</comment>
<dbReference type="Proteomes" id="UP000245207">
    <property type="component" value="Unassembled WGS sequence"/>
</dbReference>
<feature type="region of interest" description="Disordered" evidence="1">
    <location>
        <begin position="73"/>
        <end position="94"/>
    </location>
</feature>